<dbReference type="PROSITE" id="PS50112">
    <property type="entry name" value="PAS"/>
    <property type="match status" value="1"/>
</dbReference>
<dbReference type="EC" id="2.7.13.3" evidence="2"/>
<dbReference type="InterPro" id="IPR036890">
    <property type="entry name" value="HATPase_C_sf"/>
</dbReference>
<dbReference type="PANTHER" id="PTHR43304">
    <property type="entry name" value="PHYTOCHROME-LIKE PROTEIN CPH1"/>
    <property type="match status" value="1"/>
</dbReference>
<dbReference type="InterPro" id="IPR052162">
    <property type="entry name" value="Sensor_kinase/Photoreceptor"/>
</dbReference>
<protein>
    <recommendedName>
        <fullName evidence="2">histidine kinase</fullName>
        <ecNumber evidence="2">2.7.13.3</ecNumber>
    </recommendedName>
</protein>
<keyword evidence="10" id="KW-1185">Reference proteome</keyword>
<comment type="caution">
    <text evidence="9">The sequence shown here is derived from an EMBL/GenBank/DDBJ whole genome shotgun (WGS) entry which is preliminary data.</text>
</comment>
<dbReference type="SUPFAM" id="SSF55874">
    <property type="entry name" value="ATPase domain of HSP90 chaperone/DNA topoisomerase II/histidine kinase"/>
    <property type="match status" value="1"/>
</dbReference>
<dbReference type="SMART" id="SM00387">
    <property type="entry name" value="HATPase_c"/>
    <property type="match status" value="1"/>
</dbReference>
<comment type="catalytic activity">
    <reaction evidence="1">
        <text>ATP + protein L-histidine = ADP + protein N-phospho-L-histidine.</text>
        <dbReference type="EC" id="2.7.13.3"/>
    </reaction>
</comment>
<dbReference type="Gene3D" id="3.30.565.10">
    <property type="entry name" value="Histidine kinase-like ATPase, C-terminal domain"/>
    <property type="match status" value="1"/>
</dbReference>
<name>A0A4R7Q7A7_9FLAO</name>
<evidence type="ECO:0000313" key="10">
    <source>
        <dbReference type="Proteomes" id="UP000294689"/>
    </source>
</evidence>
<dbReference type="InterPro" id="IPR005467">
    <property type="entry name" value="His_kinase_dom"/>
</dbReference>
<dbReference type="Pfam" id="PF08447">
    <property type="entry name" value="PAS_3"/>
    <property type="match status" value="2"/>
</dbReference>
<dbReference type="NCBIfam" id="TIGR00229">
    <property type="entry name" value="sensory_box"/>
    <property type="match status" value="1"/>
</dbReference>
<evidence type="ECO:0000256" key="4">
    <source>
        <dbReference type="ARBA" id="ARBA00022679"/>
    </source>
</evidence>
<dbReference type="InterPro" id="IPR000014">
    <property type="entry name" value="PAS"/>
</dbReference>
<feature type="domain" description="PAC" evidence="8">
    <location>
        <begin position="211"/>
        <end position="263"/>
    </location>
</feature>
<evidence type="ECO:0000256" key="2">
    <source>
        <dbReference type="ARBA" id="ARBA00012438"/>
    </source>
</evidence>
<dbReference type="InterPro" id="IPR003594">
    <property type="entry name" value="HATPase_dom"/>
</dbReference>
<organism evidence="9 10">
    <name type="scientific">Gelidibacter sediminis</name>
    <dbReference type="NCBI Taxonomy" id="1608710"/>
    <lineage>
        <taxon>Bacteria</taxon>
        <taxon>Pseudomonadati</taxon>
        <taxon>Bacteroidota</taxon>
        <taxon>Flavobacteriia</taxon>
        <taxon>Flavobacteriales</taxon>
        <taxon>Flavobacteriaceae</taxon>
        <taxon>Gelidibacter</taxon>
    </lineage>
</organism>
<dbReference type="AlphaFoldDB" id="A0A4R7Q7A7"/>
<gene>
    <name evidence="9" type="ORF">BXY82_0241</name>
</gene>
<sequence length="494" mass="56616">MQVTPTNDNTLFLLNFIQQQASIGTWEYHVEEEALQWSDETKRIHELSLDYEPEIASGISFYKEGYSRETIKKLFADCLEHNKNFDEELEIVTAKGSEKWVRAIGMAVMEDGKCIKVQGLFQDIDEKTKNIKALAFKEEQLSKTFENAVVGMAILDLNGQWIEFNKSLCHIFGYKKEELQRISYLDITHPEDLKYDYQAMAKMMKGTKHNYEAEKRFIGKNGNAIWALLSMSIIRDDDGKPQHFVAQINDLTHMKIHRDEVNQLLETTENQNKRLLNFAHIVSHNLRSHYSNLDMLLDLVKIDYPDNTKNDIFPHIEEAVSHLGETVENLNEVASINIKNAIMLEPINLLGNLNKVIKGMSALILDSKTIVVKDIEQHLRVMAIPAYLDSILLNFLTNAIKYKKPGKPAHIHFHTEITEDHIILHISDQGLGIDLEKHGKKLFGMYKTFHNHKDSRGLGLFITKNQVEALGGKIEVTSQLGTGTTFSIYLKKHE</sequence>
<dbReference type="PRINTS" id="PR00344">
    <property type="entry name" value="BCTRLSENSOR"/>
</dbReference>
<evidence type="ECO:0000259" key="8">
    <source>
        <dbReference type="PROSITE" id="PS50113"/>
    </source>
</evidence>
<dbReference type="InterPro" id="IPR035965">
    <property type="entry name" value="PAS-like_dom_sf"/>
</dbReference>
<evidence type="ECO:0000259" key="7">
    <source>
        <dbReference type="PROSITE" id="PS50112"/>
    </source>
</evidence>
<dbReference type="InterPro" id="IPR001610">
    <property type="entry name" value="PAC"/>
</dbReference>
<evidence type="ECO:0000313" key="9">
    <source>
        <dbReference type="EMBL" id="TDU42842.1"/>
    </source>
</evidence>
<dbReference type="EMBL" id="SOBW01000007">
    <property type="protein sequence ID" value="TDU42842.1"/>
    <property type="molecule type" value="Genomic_DNA"/>
</dbReference>
<dbReference type="Proteomes" id="UP000294689">
    <property type="component" value="Unassembled WGS sequence"/>
</dbReference>
<keyword evidence="4" id="KW-0808">Transferase</keyword>
<feature type="domain" description="PAS" evidence="7">
    <location>
        <begin position="137"/>
        <end position="207"/>
    </location>
</feature>
<dbReference type="SUPFAM" id="SSF55785">
    <property type="entry name" value="PYP-like sensor domain (PAS domain)"/>
    <property type="match status" value="2"/>
</dbReference>
<dbReference type="Gene3D" id="3.30.450.20">
    <property type="entry name" value="PAS domain"/>
    <property type="match status" value="2"/>
</dbReference>
<dbReference type="RefSeq" id="WP_166643240.1">
    <property type="nucleotide sequence ID" value="NZ_SOBW01000007.1"/>
</dbReference>
<dbReference type="InterPro" id="IPR004358">
    <property type="entry name" value="Sig_transdc_His_kin-like_C"/>
</dbReference>
<dbReference type="InterPro" id="IPR000700">
    <property type="entry name" value="PAS-assoc_C"/>
</dbReference>
<dbReference type="CDD" id="cd00130">
    <property type="entry name" value="PAS"/>
    <property type="match status" value="1"/>
</dbReference>
<feature type="domain" description="Histidine kinase" evidence="6">
    <location>
        <begin position="281"/>
        <end position="494"/>
    </location>
</feature>
<evidence type="ECO:0000256" key="5">
    <source>
        <dbReference type="ARBA" id="ARBA00022777"/>
    </source>
</evidence>
<evidence type="ECO:0000259" key="6">
    <source>
        <dbReference type="PROSITE" id="PS50109"/>
    </source>
</evidence>
<keyword evidence="5" id="KW-0418">Kinase</keyword>
<dbReference type="PANTHER" id="PTHR43304:SF1">
    <property type="entry name" value="PAC DOMAIN-CONTAINING PROTEIN"/>
    <property type="match status" value="1"/>
</dbReference>
<dbReference type="Pfam" id="PF02518">
    <property type="entry name" value="HATPase_c"/>
    <property type="match status" value="1"/>
</dbReference>
<dbReference type="InterPro" id="IPR013655">
    <property type="entry name" value="PAS_fold_3"/>
</dbReference>
<dbReference type="SMART" id="SM00091">
    <property type="entry name" value="PAS"/>
    <property type="match status" value="1"/>
</dbReference>
<dbReference type="SMART" id="SM00086">
    <property type="entry name" value="PAC"/>
    <property type="match status" value="2"/>
</dbReference>
<dbReference type="PROSITE" id="PS50113">
    <property type="entry name" value="PAC"/>
    <property type="match status" value="1"/>
</dbReference>
<dbReference type="GO" id="GO:0004673">
    <property type="term" value="F:protein histidine kinase activity"/>
    <property type="evidence" value="ECO:0007669"/>
    <property type="project" value="UniProtKB-EC"/>
</dbReference>
<dbReference type="PROSITE" id="PS50109">
    <property type="entry name" value="HIS_KIN"/>
    <property type="match status" value="1"/>
</dbReference>
<reference evidence="9 10" key="1">
    <citation type="submission" date="2019-03" db="EMBL/GenBank/DDBJ databases">
        <title>Genomic Encyclopedia of Archaeal and Bacterial Type Strains, Phase II (KMG-II): from individual species to whole genera.</title>
        <authorList>
            <person name="Goeker M."/>
        </authorList>
    </citation>
    <scope>NUCLEOTIDE SEQUENCE [LARGE SCALE GENOMIC DNA]</scope>
    <source>
        <strain evidence="9 10">DSM 28135</strain>
    </source>
</reference>
<accession>A0A4R7Q7A7</accession>
<evidence type="ECO:0000256" key="3">
    <source>
        <dbReference type="ARBA" id="ARBA00022553"/>
    </source>
</evidence>
<proteinExistence type="predicted"/>
<evidence type="ECO:0000256" key="1">
    <source>
        <dbReference type="ARBA" id="ARBA00000085"/>
    </source>
</evidence>
<keyword evidence="3" id="KW-0597">Phosphoprotein</keyword>